<keyword evidence="3" id="KW-1185">Reference proteome</keyword>
<dbReference type="Proteomes" id="UP000694540">
    <property type="component" value="Unplaced"/>
</dbReference>
<accession>A0A8C3VQF2</accession>
<dbReference type="Ensembl" id="ENSCWAT00000002106.1">
    <property type="protein sequence ID" value="ENSCWAP00000001923.1"/>
    <property type="gene ID" value="ENSCWAG00000001585.1"/>
</dbReference>
<reference evidence="2" key="2">
    <citation type="submission" date="2025-09" db="UniProtKB">
        <authorList>
            <consortium name="Ensembl"/>
        </authorList>
    </citation>
    <scope>IDENTIFICATION</scope>
</reference>
<feature type="compositionally biased region" description="Gly residues" evidence="1">
    <location>
        <begin position="10"/>
        <end position="24"/>
    </location>
</feature>
<dbReference type="GeneTree" id="ENSGT01070000253911"/>
<sequence>KMVVAAQGGRTSGGRGSNGCGTGSSCGSSLDRWKIDDKPVQNDRWDGSLVKNSLGDSTKKGRSYRDGS</sequence>
<evidence type="ECO:0000313" key="2">
    <source>
        <dbReference type="Ensembl" id="ENSCWAP00000001923.1"/>
    </source>
</evidence>
<feature type="compositionally biased region" description="Basic and acidic residues" evidence="1">
    <location>
        <begin position="57"/>
        <end position="68"/>
    </location>
</feature>
<feature type="compositionally biased region" description="Basic and acidic residues" evidence="1">
    <location>
        <begin position="31"/>
        <end position="46"/>
    </location>
</feature>
<protein>
    <submittedName>
        <fullName evidence="2">Uncharacterized protein</fullName>
    </submittedName>
</protein>
<reference evidence="2" key="1">
    <citation type="submission" date="2025-08" db="UniProtKB">
        <authorList>
            <consortium name="Ensembl"/>
        </authorList>
    </citation>
    <scope>IDENTIFICATION</scope>
</reference>
<dbReference type="AlphaFoldDB" id="A0A8C3VQF2"/>
<proteinExistence type="predicted"/>
<evidence type="ECO:0000256" key="1">
    <source>
        <dbReference type="SAM" id="MobiDB-lite"/>
    </source>
</evidence>
<name>A0A8C3VQF2_9CETA</name>
<evidence type="ECO:0000313" key="3">
    <source>
        <dbReference type="Proteomes" id="UP000694540"/>
    </source>
</evidence>
<feature type="region of interest" description="Disordered" evidence="1">
    <location>
        <begin position="1"/>
        <end position="68"/>
    </location>
</feature>
<organism evidence="2 3">
    <name type="scientific">Catagonus wagneri</name>
    <name type="common">Chacoan peccary</name>
    <dbReference type="NCBI Taxonomy" id="51154"/>
    <lineage>
        <taxon>Eukaryota</taxon>
        <taxon>Metazoa</taxon>
        <taxon>Chordata</taxon>
        <taxon>Craniata</taxon>
        <taxon>Vertebrata</taxon>
        <taxon>Euteleostomi</taxon>
        <taxon>Mammalia</taxon>
        <taxon>Eutheria</taxon>
        <taxon>Laurasiatheria</taxon>
        <taxon>Artiodactyla</taxon>
        <taxon>Suina</taxon>
        <taxon>Tayassuidae</taxon>
        <taxon>Catagonus</taxon>
    </lineage>
</organism>